<reference evidence="6 7" key="1">
    <citation type="journal article" date="2018" name="Gigascience">
        <title>Genomes of trombidid mites reveal novel predicted allergens and laterally-transferred genes associated with secondary metabolism.</title>
        <authorList>
            <person name="Dong X."/>
            <person name="Chaisiri K."/>
            <person name="Xia D."/>
            <person name="Armstrong S.D."/>
            <person name="Fang Y."/>
            <person name="Donnelly M.J."/>
            <person name="Kadowaki T."/>
            <person name="McGarry J.W."/>
            <person name="Darby A.C."/>
            <person name="Makepeace B.L."/>
        </authorList>
    </citation>
    <scope>NUCLEOTIDE SEQUENCE [LARGE SCALE GENOMIC DNA]</scope>
    <source>
        <strain evidence="6">UoL-UT</strain>
    </source>
</reference>
<dbReference type="Proteomes" id="UP000288716">
    <property type="component" value="Unassembled WGS sequence"/>
</dbReference>
<evidence type="ECO:0000259" key="5">
    <source>
        <dbReference type="PROSITE" id="PS51236"/>
    </source>
</evidence>
<evidence type="ECO:0000313" key="6">
    <source>
        <dbReference type="EMBL" id="RWS06105.1"/>
    </source>
</evidence>
<dbReference type="GO" id="GO:0007155">
    <property type="term" value="P:cell adhesion"/>
    <property type="evidence" value="ECO:0007669"/>
    <property type="project" value="InterPro"/>
</dbReference>
<dbReference type="PANTHER" id="PTHR10199">
    <property type="entry name" value="THROMBOSPONDIN"/>
    <property type="match status" value="1"/>
</dbReference>
<accession>A0A443QSV9</accession>
<dbReference type="SUPFAM" id="SSF103647">
    <property type="entry name" value="TSP type-3 repeat"/>
    <property type="match status" value="1"/>
</dbReference>
<feature type="non-terminal residue" evidence="6">
    <location>
        <position position="200"/>
    </location>
</feature>
<dbReference type="SUPFAM" id="SSF49899">
    <property type="entry name" value="Concanavalin A-like lectins/glucanases"/>
    <property type="match status" value="1"/>
</dbReference>
<dbReference type="GO" id="GO:0005509">
    <property type="term" value="F:calcium ion binding"/>
    <property type="evidence" value="ECO:0007669"/>
    <property type="project" value="InterPro"/>
</dbReference>
<dbReference type="VEuPathDB" id="VectorBase:LDEU014196"/>
<protein>
    <submittedName>
        <fullName evidence="6">Thrombospondin-4-like protein</fullName>
    </submittedName>
</protein>
<feature type="region of interest" description="Disordered" evidence="4">
    <location>
        <begin position="1"/>
        <end position="29"/>
    </location>
</feature>
<evidence type="ECO:0000256" key="2">
    <source>
        <dbReference type="ARBA" id="ARBA00022729"/>
    </source>
</evidence>
<keyword evidence="3" id="KW-0106">Calcium</keyword>
<feature type="domain" description="TSP C-terminal" evidence="5">
    <location>
        <begin position="45"/>
        <end position="200"/>
    </location>
</feature>
<feature type="non-terminal residue" evidence="6">
    <location>
        <position position="1"/>
    </location>
</feature>
<gene>
    <name evidence="6" type="ORF">B4U80_04662</name>
</gene>
<keyword evidence="2" id="KW-0732">Signal</keyword>
<evidence type="ECO:0000256" key="4">
    <source>
        <dbReference type="SAM" id="MobiDB-lite"/>
    </source>
</evidence>
<dbReference type="InterPro" id="IPR013320">
    <property type="entry name" value="ConA-like_dom_sf"/>
</dbReference>
<dbReference type="InterPro" id="IPR028974">
    <property type="entry name" value="TSP_type-3_rpt"/>
</dbReference>
<dbReference type="GO" id="GO:0005576">
    <property type="term" value="C:extracellular region"/>
    <property type="evidence" value="ECO:0007669"/>
    <property type="project" value="InterPro"/>
</dbReference>
<organism evidence="6 7">
    <name type="scientific">Leptotrombidium deliense</name>
    <dbReference type="NCBI Taxonomy" id="299467"/>
    <lineage>
        <taxon>Eukaryota</taxon>
        <taxon>Metazoa</taxon>
        <taxon>Ecdysozoa</taxon>
        <taxon>Arthropoda</taxon>
        <taxon>Chelicerata</taxon>
        <taxon>Arachnida</taxon>
        <taxon>Acari</taxon>
        <taxon>Acariformes</taxon>
        <taxon>Trombidiformes</taxon>
        <taxon>Prostigmata</taxon>
        <taxon>Anystina</taxon>
        <taxon>Parasitengona</taxon>
        <taxon>Trombiculoidea</taxon>
        <taxon>Trombiculidae</taxon>
        <taxon>Leptotrombidium</taxon>
    </lineage>
</organism>
<evidence type="ECO:0000256" key="1">
    <source>
        <dbReference type="ARBA" id="ARBA00022536"/>
    </source>
</evidence>
<name>A0A443QSV9_9ACAR</name>
<proteinExistence type="predicted"/>
<sequence>YNPDQKDTNNTGVGDACKRDYDGDGVPDSEDVCPDNKRIHKTDFRLYQTIALDPEGDSQIDPIWIIYNQGAEIIQTQNSDPGMAVGIEHSFGGVDFEGTFFIDTTIDDDYVGFVFSYQDNRHFYSVMWKKNYQTYWQPTPFRAVADPGIQLKLINSNTGPGKMLRNSMWHTGNTTNQVTLLWKDPRNVGWKERVPYRWLL</sequence>
<comment type="caution">
    <text evidence="6">The sequence shown here is derived from an EMBL/GenBank/DDBJ whole genome shotgun (WGS) entry which is preliminary data.</text>
</comment>
<dbReference type="OrthoDB" id="14563at2759"/>
<dbReference type="Pfam" id="PF02412">
    <property type="entry name" value="TSP_3"/>
    <property type="match status" value="1"/>
</dbReference>
<evidence type="ECO:0000256" key="3">
    <source>
        <dbReference type="ARBA" id="ARBA00022837"/>
    </source>
</evidence>
<dbReference type="STRING" id="299467.A0A443QSV9"/>
<dbReference type="AlphaFoldDB" id="A0A443QSV9"/>
<dbReference type="FunFam" id="2.60.120.200:FF:000002">
    <property type="entry name" value="Thrombospondin 3"/>
    <property type="match status" value="1"/>
</dbReference>
<keyword evidence="7" id="KW-1185">Reference proteome</keyword>
<dbReference type="InterPro" id="IPR003367">
    <property type="entry name" value="Thrombospondin_3-like_rpt"/>
</dbReference>
<evidence type="ECO:0000313" key="7">
    <source>
        <dbReference type="Proteomes" id="UP000288716"/>
    </source>
</evidence>
<dbReference type="EMBL" id="NCKV01052320">
    <property type="protein sequence ID" value="RWS06105.1"/>
    <property type="molecule type" value="Genomic_DNA"/>
</dbReference>
<dbReference type="Pfam" id="PF05735">
    <property type="entry name" value="TSP_C"/>
    <property type="match status" value="1"/>
</dbReference>
<dbReference type="PROSITE" id="PS51236">
    <property type="entry name" value="TSP_CTER"/>
    <property type="match status" value="1"/>
</dbReference>
<keyword evidence="1" id="KW-0245">EGF-like domain</keyword>
<dbReference type="PANTHER" id="PTHR10199:SF100">
    <property type="entry name" value="THROMBOSPONDIN, ISOFORM A"/>
    <property type="match status" value="1"/>
</dbReference>
<dbReference type="Gene3D" id="2.60.120.200">
    <property type="match status" value="1"/>
</dbReference>
<dbReference type="InterPro" id="IPR008859">
    <property type="entry name" value="Thrombospondin_C"/>
</dbReference>